<keyword evidence="2" id="KW-1133">Transmembrane helix</keyword>
<dbReference type="PANTHER" id="PTHR30354">
    <property type="entry name" value="GNT FAMILY GLUCONATE TRANSPORTER"/>
    <property type="match status" value="1"/>
</dbReference>
<feature type="transmembrane region" description="Helical" evidence="2">
    <location>
        <begin position="158"/>
        <end position="191"/>
    </location>
</feature>
<feature type="transmembrane region" description="Helical" evidence="2">
    <location>
        <begin position="369"/>
        <end position="386"/>
    </location>
</feature>
<dbReference type="Pfam" id="PF02447">
    <property type="entry name" value="GntP_permease"/>
    <property type="match status" value="2"/>
</dbReference>
<dbReference type="EMBL" id="BAAAKK010000006">
    <property type="protein sequence ID" value="GAA1426309.1"/>
    <property type="molecule type" value="Genomic_DNA"/>
</dbReference>
<feature type="transmembrane region" description="Helical" evidence="2">
    <location>
        <begin position="421"/>
        <end position="439"/>
    </location>
</feature>
<sequence length="505" mass="50931">MGIRSALAHGLNGEEPTVAEWSILVVVGVAIIAVVLLIVKFHVNPVIALALGAAGIGLASGLGAVGTVETMAGGFGDTMAEAGLLIAWGVLIGSLLNRMGAVERLVEALLKAFGPKGVPYAIGLSFATYLQTIFIDVMIVIAAPLARRIAPRLGKAGAGIMATMFAISLETGIALMVPGIGAVMIAASLGIPIGQMMLWGFVVVVPTVIISIFIMTIAFRAGFWNPELDEQEIIDDSNATAAPRSVSGATSAVPVQGGGARTRPAHGSSDGGAVLQLETETGRAGAAAGDKQMPLLLLFTPLLIALALIASGAVLDVMELEVPAMQFLGSPAIALLLGVVGTALIGRWALGAKELERALVHGFKDAGQIFALTGVGGALAAVIGAGELGPLLTSYFGASAFAPILLVWVIAAILHIAVGSVTLSAMTAAGILAPVAASLGLDPILIGLAAGAGALFCIHVTSNTFWLLQTFLGQSVRGALKSTTVGVSVASIVALGVVLVLSVFL</sequence>
<evidence type="ECO:0000256" key="1">
    <source>
        <dbReference type="SAM" id="MobiDB-lite"/>
    </source>
</evidence>
<feature type="transmembrane region" description="Helical" evidence="2">
    <location>
        <begin position="480"/>
        <end position="504"/>
    </location>
</feature>
<keyword evidence="4" id="KW-1185">Reference proteome</keyword>
<dbReference type="PANTHER" id="PTHR30354:SF7">
    <property type="entry name" value="BLL7963 PROTEIN"/>
    <property type="match status" value="1"/>
</dbReference>
<feature type="transmembrane region" description="Helical" evidence="2">
    <location>
        <begin position="47"/>
        <end position="68"/>
    </location>
</feature>
<feature type="transmembrane region" description="Helical" evidence="2">
    <location>
        <begin position="197"/>
        <end position="219"/>
    </location>
</feature>
<dbReference type="Proteomes" id="UP001501266">
    <property type="component" value="Unassembled WGS sequence"/>
</dbReference>
<evidence type="ECO:0000313" key="4">
    <source>
        <dbReference type="Proteomes" id="UP001501266"/>
    </source>
</evidence>
<feature type="transmembrane region" description="Helical" evidence="2">
    <location>
        <begin position="445"/>
        <end position="468"/>
    </location>
</feature>
<feature type="transmembrane region" description="Helical" evidence="2">
    <location>
        <begin position="80"/>
        <end position="100"/>
    </location>
</feature>
<keyword evidence="2" id="KW-0812">Transmembrane</keyword>
<feature type="transmembrane region" description="Helical" evidence="2">
    <location>
        <begin position="120"/>
        <end position="146"/>
    </location>
</feature>
<feature type="transmembrane region" description="Helical" evidence="2">
    <location>
        <begin position="392"/>
        <end position="414"/>
    </location>
</feature>
<reference evidence="3 4" key="1">
    <citation type="journal article" date="2019" name="Int. J. Syst. Evol. Microbiol.">
        <title>The Global Catalogue of Microorganisms (GCM) 10K type strain sequencing project: providing services to taxonomists for standard genome sequencing and annotation.</title>
        <authorList>
            <consortium name="The Broad Institute Genomics Platform"/>
            <consortium name="The Broad Institute Genome Sequencing Center for Infectious Disease"/>
            <person name="Wu L."/>
            <person name="Ma J."/>
        </authorList>
    </citation>
    <scope>NUCLEOTIDE SEQUENCE [LARGE SCALE GENOMIC DNA]</scope>
    <source>
        <strain evidence="3 4">JCM 12398</strain>
    </source>
</reference>
<protein>
    <submittedName>
        <fullName evidence="3">SLC13 family permease</fullName>
    </submittedName>
</protein>
<feature type="transmembrane region" description="Helical" evidence="2">
    <location>
        <begin position="21"/>
        <end position="41"/>
    </location>
</feature>
<gene>
    <name evidence="3" type="ORF">GCM10009640_27140</name>
</gene>
<dbReference type="InterPro" id="IPR003474">
    <property type="entry name" value="Glcn_transporter"/>
</dbReference>
<organism evidence="3 4">
    <name type="scientific">Agrococcus citreus</name>
    <dbReference type="NCBI Taxonomy" id="84643"/>
    <lineage>
        <taxon>Bacteria</taxon>
        <taxon>Bacillati</taxon>
        <taxon>Actinomycetota</taxon>
        <taxon>Actinomycetes</taxon>
        <taxon>Micrococcales</taxon>
        <taxon>Microbacteriaceae</taxon>
        <taxon>Agrococcus</taxon>
    </lineage>
</organism>
<evidence type="ECO:0000256" key="2">
    <source>
        <dbReference type="SAM" id="Phobius"/>
    </source>
</evidence>
<name>A0ABN1Z016_9MICO</name>
<feature type="transmembrane region" description="Helical" evidence="2">
    <location>
        <begin position="327"/>
        <end position="349"/>
    </location>
</feature>
<feature type="region of interest" description="Disordered" evidence="1">
    <location>
        <begin position="249"/>
        <end position="270"/>
    </location>
</feature>
<evidence type="ECO:0000313" key="3">
    <source>
        <dbReference type="EMBL" id="GAA1426309.1"/>
    </source>
</evidence>
<comment type="caution">
    <text evidence="3">The sequence shown here is derived from an EMBL/GenBank/DDBJ whole genome shotgun (WGS) entry which is preliminary data.</text>
</comment>
<feature type="transmembrane region" description="Helical" evidence="2">
    <location>
        <begin position="295"/>
        <end position="315"/>
    </location>
</feature>
<accession>A0ABN1Z016</accession>
<proteinExistence type="predicted"/>
<keyword evidence="2" id="KW-0472">Membrane</keyword>